<organism evidence="1 2">
    <name type="scientific">Prevotella koreensis</name>
    <dbReference type="NCBI Taxonomy" id="2490854"/>
    <lineage>
        <taxon>Bacteria</taxon>
        <taxon>Pseudomonadati</taxon>
        <taxon>Bacteroidota</taxon>
        <taxon>Bacteroidia</taxon>
        <taxon>Bacteroidales</taxon>
        <taxon>Prevotellaceae</taxon>
        <taxon>Prevotella</taxon>
    </lineage>
</organism>
<protein>
    <submittedName>
        <fullName evidence="1">Uncharacterized protein</fullName>
    </submittedName>
</protein>
<keyword evidence="2" id="KW-1185">Reference proteome</keyword>
<dbReference type="EMBL" id="RYYU01000001">
    <property type="protein sequence ID" value="RUL60142.1"/>
    <property type="molecule type" value="Genomic_DNA"/>
</dbReference>
<comment type="caution">
    <text evidence="1">The sequence shown here is derived from an EMBL/GenBank/DDBJ whole genome shotgun (WGS) entry which is preliminary data.</text>
</comment>
<name>A0A3S0PBU3_9BACT</name>
<dbReference type="AlphaFoldDB" id="A0A3S0PBU3"/>
<proteinExistence type="predicted"/>
<sequence length="189" mass="22374">MQFIYLKKIASKYDIELPEVPPRTKYFDRCMYYVKLCNILCEFANENKLTHAEMCAFLYDYEIKLIKEEMETETASCQQLPRPLQAWFLVGTYREGERNMTRGFWQGNSETKKGDVLVFYEKSPVKSINSVWRAQEAGVIDPFFLYYSNTYIGNKQEIPPISLEELRNDTYFKNHKLVHKQFQGGSGWH</sequence>
<dbReference type="Proteomes" id="UP000278983">
    <property type="component" value="Unassembled WGS sequence"/>
</dbReference>
<evidence type="ECO:0000313" key="1">
    <source>
        <dbReference type="EMBL" id="RUL60142.1"/>
    </source>
</evidence>
<gene>
    <name evidence="1" type="ORF">EHV08_10600</name>
</gene>
<evidence type="ECO:0000313" key="2">
    <source>
        <dbReference type="Proteomes" id="UP000278983"/>
    </source>
</evidence>
<reference evidence="1 2" key="1">
    <citation type="submission" date="2018-12" db="EMBL/GenBank/DDBJ databases">
        <title>Genome sequencing of Prevotella sp. KCOM 3155 (= JS262).</title>
        <authorList>
            <person name="Kook J.-K."/>
            <person name="Park S.-N."/>
            <person name="Lim Y.K."/>
        </authorList>
    </citation>
    <scope>NUCLEOTIDE SEQUENCE [LARGE SCALE GENOMIC DNA]</scope>
    <source>
        <strain evidence="1 2">KCOM 3155</strain>
    </source>
</reference>
<accession>A0A3S0PBU3</accession>